<dbReference type="PANTHER" id="PTHR48086">
    <property type="entry name" value="SODIUM/PROLINE SYMPORTER-RELATED"/>
    <property type="match status" value="1"/>
</dbReference>
<evidence type="ECO:0000256" key="10">
    <source>
        <dbReference type="ARBA" id="ARBA00023136"/>
    </source>
</evidence>
<keyword evidence="3" id="KW-0813">Transport</keyword>
<evidence type="ECO:0000256" key="7">
    <source>
        <dbReference type="ARBA" id="ARBA00022989"/>
    </source>
</evidence>
<gene>
    <name evidence="13" type="ORF">D4N35_011745</name>
</gene>
<dbReference type="PROSITE" id="PS50283">
    <property type="entry name" value="NA_SOLUT_SYMP_3"/>
    <property type="match status" value="1"/>
</dbReference>
<protein>
    <submittedName>
        <fullName evidence="13">Cation acetate symporter</fullName>
    </submittedName>
</protein>
<evidence type="ECO:0000313" key="13">
    <source>
        <dbReference type="EMBL" id="RWR08441.1"/>
    </source>
</evidence>
<feature type="transmembrane region" description="Helical" evidence="12">
    <location>
        <begin position="268"/>
        <end position="293"/>
    </location>
</feature>
<feature type="transmembrane region" description="Helical" evidence="12">
    <location>
        <begin position="181"/>
        <end position="202"/>
    </location>
</feature>
<keyword evidence="5 12" id="KW-0812">Transmembrane</keyword>
<dbReference type="PROSITE" id="PS00457">
    <property type="entry name" value="NA_SOLUT_SYMP_2"/>
    <property type="match status" value="1"/>
</dbReference>
<dbReference type="InterPro" id="IPR018212">
    <property type="entry name" value="Na/solute_symporter_CS"/>
</dbReference>
<feature type="transmembrane region" description="Helical" evidence="12">
    <location>
        <begin position="76"/>
        <end position="94"/>
    </location>
</feature>
<feature type="transmembrane region" description="Helical" evidence="12">
    <location>
        <begin position="6"/>
        <end position="26"/>
    </location>
</feature>
<feature type="transmembrane region" description="Helical" evidence="12">
    <location>
        <begin position="155"/>
        <end position="174"/>
    </location>
</feature>
<dbReference type="OrthoDB" id="9814523at2"/>
<dbReference type="RefSeq" id="WP_120073802.1">
    <property type="nucleotide sequence ID" value="NZ_CP126113.1"/>
</dbReference>
<dbReference type="NCBIfam" id="TIGR00813">
    <property type="entry name" value="sss"/>
    <property type="match status" value="1"/>
</dbReference>
<dbReference type="GO" id="GO:0006811">
    <property type="term" value="P:monoatomic ion transport"/>
    <property type="evidence" value="ECO:0007669"/>
    <property type="project" value="UniProtKB-KW"/>
</dbReference>
<dbReference type="GO" id="GO:0015123">
    <property type="term" value="F:acetate transmembrane transporter activity"/>
    <property type="evidence" value="ECO:0007669"/>
    <property type="project" value="TreeGrafter"/>
</dbReference>
<dbReference type="GO" id="GO:0005886">
    <property type="term" value="C:plasma membrane"/>
    <property type="evidence" value="ECO:0007669"/>
    <property type="project" value="UniProtKB-SubCell"/>
</dbReference>
<dbReference type="InterPro" id="IPR001734">
    <property type="entry name" value="Na/solute_symporter"/>
</dbReference>
<dbReference type="Proteomes" id="UP000273811">
    <property type="component" value="Unassembled WGS sequence"/>
</dbReference>
<evidence type="ECO:0000256" key="6">
    <source>
        <dbReference type="ARBA" id="ARBA00022847"/>
    </source>
</evidence>
<dbReference type="PROSITE" id="PS00456">
    <property type="entry name" value="NA_SOLUT_SYMP_1"/>
    <property type="match status" value="1"/>
</dbReference>
<evidence type="ECO:0000256" key="2">
    <source>
        <dbReference type="ARBA" id="ARBA00006434"/>
    </source>
</evidence>
<evidence type="ECO:0000313" key="14">
    <source>
        <dbReference type="Proteomes" id="UP000273811"/>
    </source>
</evidence>
<feature type="transmembrane region" description="Helical" evidence="12">
    <location>
        <begin position="234"/>
        <end position="256"/>
    </location>
</feature>
<dbReference type="EMBL" id="QYTU02000025">
    <property type="protein sequence ID" value="RWR08441.1"/>
    <property type="molecule type" value="Genomic_DNA"/>
</dbReference>
<dbReference type="InterPro" id="IPR038377">
    <property type="entry name" value="Na/Glc_symporter_sf"/>
</dbReference>
<keyword evidence="6" id="KW-0769">Symport</keyword>
<evidence type="ECO:0000256" key="11">
    <source>
        <dbReference type="RuleBase" id="RU362091"/>
    </source>
</evidence>
<keyword evidence="10 12" id="KW-0472">Membrane</keyword>
<sequence>MGAHAFGIFLFIAIVAATIYITLWAAKRNKSTADFYTAGRSLTGWQNGLAISGDYLSAASFLGIAGLVALNGYDGFMYAVGWMVGYVIVLYIVAEPLRNSGKFTVADVLASRLKERPIRMMTAIVTLVVTTFYMVAQMVGAGAIINLLVGIPYELAVIIIGALMIMYVMLGGMLATSWVQIIKAVLLMFATLILVLLVAFIFKFSISGLFGEVVATNGKEFLSPGILYKNPVDLLSLGMALILGTAGLPHILIRFYTVPSAQEARKSVIWAMILIGIFYIMIALVGFAASVLVGSDAIRAADKGGNMAAPLLAQYIGGGAGTIGGEIFMSLISAVSFATIVAVVAGLVIAGSGAFAHDIYTNVIKRGKVDSKKQFKVARNTALVIGALSITLGILAKGMNVAYLVVLAFAVGASANLPVIIFSLYWKRFNTAGAIGGMLAGMLSAVILVIIGPSVMGENAIFPLANPGIISIPLGFLTSIVVSLITKPENNTEKYNEMEVKSNTGLGAEL</sequence>
<dbReference type="GO" id="GO:0015293">
    <property type="term" value="F:symporter activity"/>
    <property type="evidence" value="ECO:0007669"/>
    <property type="project" value="UniProtKB-KW"/>
</dbReference>
<evidence type="ECO:0000256" key="4">
    <source>
        <dbReference type="ARBA" id="ARBA00022475"/>
    </source>
</evidence>
<dbReference type="Pfam" id="PF00474">
    <property type="entry name" value="SSF"/>
    <property type="match status" value="1"/>
</dbReference>
<feature type="transmembrane region" description="Helical" evidence="12">
    <location>
        <begin position="47"/>
        <end position="70"/>
    </location>
</feature>
<organism evidence="13 14">
    <name type="scientific">Siminovitchia fortis</name>
    <dbReference type="NCBI Taxonomy" id="254758"/>
    <lineage>
        <taxon>Bacteria</taxon>
        <taxon>Bacillati</taxon>
        <taxon>Bacillota</taxon>
        <taxon>Bacilli</taxon>
        <taxon>Bacillales</taxon>
        <taxon>Bacillaceae</taxon>
        <taxon>Siminovitchia</taxon>
    </lineage>
</organism>
<evidence type="ECO:0000256" key="12">
    <source>
        <dbReference type="SAM" id="Phobius"/>
    </source>
</evidence>
<dbReference type="CDD" id="cd11480">
    <property type="entry name" value="SLC5sbd_u4"/>
    <property type="match status" value="1"/>
</dbReference>
<accession>A0A443IPJ8</accession>
<dbReference type="PANTHER" id="PTHR48086:SF6">
    <property type="entry name" value="CATION_ACETATE SYMPORTER ACTP"/>
    <property type="match status" value="1"/>
</dbReference>
<feature type="transmembrane region" description="Helical" evidence="12">
    <location>
        <begin position="327"/>
        <end position="356"/>
    </location>
</feature>
<keyword evidence="9" id="KW-0406">Ion transport</keyword>
<keyword evidence="14" id="KW-1185">Reference proteome</keyword>
<evidence type="ECO:0000256" key="3">
    <source>
        <dbReference type="ARBA" id="ARBA00022448"/>
    </source>
</evidence>
<keyword evidence="7 12" id="KW-1133">Transmembrane helix</keyword>
<keyword evidence="4" id="KW-1003">Cell membrane</keyword>
<reference evidence="13" key="1">
    <citation type="submission" date="2018-12" db="EMBL/GenBank/DDBJ databases">
        <authorList>
            <person name="Sun L."/>
            <person name="Chen Z."/>
        </authorList>
    </citation>
    <scope>NUCLEOTIDE SEQUENCE [LARGE SCALE GENOMIC DNA]</scope>
    <source>
        <strain evidence="13">DSM 16012</strain>
    </source>
</reference>
<name>A0A443IPJ8_9BACI</name>
<dbReference type="AlphaFoldDB" id="A0A443IPJ8"/>
<feature type="transmembrane region" description="Helical" evidence="12">
    <location>
        <begin position="402"/>
        <end position="425"/>
    </location>
</feature>
<comment type="subcellular location">
    <subcellularLocation>
        <location evidence="1">Cell membrane</location>
        <topology evidence="1">Multi-pass membrane protein</topology>
    </subcellularLocation>
</comment>
<dbReference type="GO" id="GO:0006847">
    <property type="term" value="P:plasma membrane acetate transport"/>
    <property type="evidence" value="ECO:0007669"/>
    <property type="project" value="TreeGrafter"/>
</dbReference>
<feature type="transmembrane region" description="Helical" evidence="12">
    <location>
        <begin position="377"/>
        <end position="396"/>
    </location>
</feature>
<dbReference type="InterPro" id="IPR050277">
    <property type="entry name" value="Sodium:Solute_Symporter"/>
</dbReference>
<proteinExistence type="inferred from homology"/>
<dbReference type="Gene3D" id="1.20.1730.10">
    <property type="entry name" value="Sodium/glucose cotransporter"/>
    <property type="match status" value="1"/>
</dbReference>
<feature type="transmembrane region" description="Helical" evidence="12">
    <location>
        <begin position="121"/>
        <end position="149"/>
    </location>
</feature>
<evidence type="ECO:0000256" key="5">
    <source>
        <dbReference type="ARBA" id="ARBA00022692"/>
    </source>
</evidence>
<evidence type="ECO:0000256" key="1">
    <source>
        <dbReference type="ARBA" id="ARBA00004651"/>
    </source>
</evidence>
<keyword evidence="8" id="KW-0915">Sodium</keyword>
<feature type="transmembrane region" description="Helical" evidence="12">
    <location>
        <begin position="432"/>
        <end position="452"/>
    </location>
</feature>
<evidence type="ECO:0000256" key="8">
    <source>
        <dbReference type="ARBA" id="ARBA00023053"/>
    </source>
</evidence>
<comment type="caution">
    <text evidence="13">The sequence shown here is derived from an EMBL/GenBank/DDBJ whole genome shotgun (WGS) entry which is preliminary data.</text>
</comment>
<comment type="similarity">
    <text evidence="2 11">Belongs to the sodium:solute symporter (SSF) (TC 2.A.21) family.</text>
</comment>
<feature type="transmembrane region" description="Helical" evidence="12">
    <location>
        <begin position="464"/>
        <end position="485"/>
    </location>
</feature>
<evidence type="ECO:0000256" key="9">
    <source>
        <dbReference type="ARBA" id="ARBA00023065"/>
    </source>
</evidence>